<dbReference type="Gene3D" id="3.90.700.10">
    <property type="entry name" value="Succinate dehydrogenase/fumarate reductase flavoprotein, catalytic domain"/>
    <property type="match status" value="1"/>
</dbReference>
<accession>A0A5D9CBS0</accession>
<feature type="domain" description="FAD-dependent oxidoreductase 2 FAD-binding" evidence="6">
    <location>
        <begin position="7"/>
        <end position="528"/>
    </location>
</feature>
<dbReference type="PANTHER" id="PTHR43400">
    <property type="entry name" value="FUMARATE REDUCTASE"/>
    <property type="match status" value="1"/>
</dbReference>
<dbReference type="SUPFAM" id="SSF56425">
    <property type="entry name" value="Succinate dehydrogenase/fumarate reductase flavoprotein, catalytic domain"/>
    <property type="match status" value="1"/>
</dbReference>
<dbReference type="InterPro" id="IPR027477">
    <property type="entry name" value="Succ_DH/fumarate_Rdtase_cat_sf"/>
</dbReference>
<evidence type="ECO:0000313" key="8">
    <source>
        <dbReference type="Proteomes" id="UP000322077"/>
    </source>
</evidence>
<dbReference type="InterPro" id="IPR036188">
    <property type="entry name" value="FAD/NAD-bd_sf"/>
</dbReference>
<dbReference type="GO" id="GO:0016491">
    <property type="term" value="F:oxidoreductase activity"/>
    <property type="evidence" value="ECO:0007669"/>
    <property type="project" value="UniProtKB-KW"/>
</dbReference>
<gene>
    <name evidence="7" type="ORF">FYJ91_04540</name>
</gene>
<keyword evidence="2" id="KW-0285">Flavoprotein</keyword>
<keyword evidence="4" id="KW-0560">Oxidoreductase</keyword>
<evidence type="ECO:0000256" key="2">
    <source>
        <dbReference type="ARBA" id="ARBA00022630"/>
    </source>
</evidence>
<comment type="cofactor">
    <cofactor evidence="1">
        <name>FAD</name>
        <dbReference type="ChEBI" id="CHEBI:57692"/>
    </cofactor>
</comment>
<keyword evidence="3" id="KW-0274">FAD</keyword>
<dbReference type="PANTHER" id="PTHR43400:SF10">
    <property type="entry name" value="3-OXOSTEROID 1-DEHYDROGENASE"/>
    <property type="match status" value="1"/>
</dbReference>
<dbReference type="InterPro" id="IPR003953">
    <property type="entry name" value="FAD-dep_OxRdtase_2_FAD-bd"/>
</dbReference>
<evidence type="ECO:0000259" key="6">
    <source>
        <dbReference type="Pfam" id="PF00890"/>
    </source>
</evidence>
<dbReference type="SUPFAM" id="SSF51905">
    <property type="entry name" value="FAD/NAD(P)-binding domain"/>
    <property type="match status" value="1"/>
</dbReference>
<dbReference type="InterPro" id="IPR050315">
    <property type="entry name" value="FAD-oxidoreductase_2"/>
</dbReference>
<evidence type="ECO:0000313" key="7">
    <source>
        <dbReference type="EMBL" id="TZG29398.1"/>
    </source>
</evidence>
<evidence type="ECO:0000256" key="1">
    <source>
        <dbReference type="ARBA" id="ARBA00001974"/>
    </source>
</evidence>
<evidence type="ECO:0000256" key="4">
    <source>
        <dbReference type="ARBA" id="ARBA00023002"/>
    </source>
</evidence>
<evidence type="ECO:0000256" key="5">
    <source>
        <dbReference type="SAM" id="MobiDB-lite"/>
    </source>
</evidence>
<organism evidence="7 8">
    <name type="scientific">Sphingomonas montanisoli</name>
    <dbReference type="NCBI Taxonomy" id="2606412"/>
    <lineage>
        <taxon>Bacteria</taxon>
        <taxon>Pseudomonadati</taxon>
        <taxon>Pseudomonadota</taxon>
        <taxon>Alphaproteobacteria</taxon>
        <taxon>Sphingomonadales</taxon>
        <taxon>Sphingomonadaceae</taxon>
        <taxon>Sphingomonas</taxon>
    </lineage>
</organism>
<protein>
    <submittedName>
        <fullName evidence="7">FAD-binding protein</fullName>
    </submittedName>
</protein>
<comment type="caution">
    <text evidence="7">The sequence shown here is derived from an EMBL/GenBank/DDBJ whole genome shotgun (WGS) entry which is preliminary data.</text>
</comment>
<dbReference type="GO" id="GO:0008202">
    <property type="term" value="P:steroid metabolic process"/>
    <property type="evidence" value="ECO:0007669"/>
    <property type="project" value="UniProtKB-ARBA"/>
</dbReference>
<dbReference type="Gene3D" id="3.50.50.60">
    <property type="entry name" value="FAD/NAD(P)-binding domain"/>
    <property type="match status" value="2"/>
</dbReference>
<evidence type="ECO:0000256" key="3">
    <source>
        <dbReference type="ARBA" id="ARBA00022827"/>
    </source>
</evidence>
<dbReference type="EMBL" id="VTOU01000001">
    <property type="protein sequence ID" value="TZG29398.1"/>
    <property type="molecule type" value="Genomic_DNA"/>
</dbReference>
<name>A0A5D9CBS0_9SPHN</name>
<reference evidence="7 8" key="1">
    <citation type="submission" date="2019-08" db="EMBL/GenBank/DDBJ databases">
        <authorList>
            <person name="Wang G."/>
            <person name="Xu Z."/>
        </authorList>
    </citation>
    <scope>NUCLEOTIDE SEQUENCE [LARGE SCALE GENOMIC DNA]</scope>
    <source>
        <strain evidence="7 8">ZX</strain>
    </source>
</reference>
<dbReference type="RefSeq" id="WP_149521056.1">
    <property type="nucleotide sequence ID" value="NZ_VTOU01000001.1"/>
</dbReference>
<proteinExistence type="predicted"/>
<dbReference type="Proteomes" id="UP000322077">
    <property type="component" value="Unassembled WGS sequence"/>
</dbReference>
<sequence>MDEQAFDFIIVGSGAAAIPAAIAIKDRGLKPLVIEKTEFFGGSTSMSGGVVWIPNNSVAKKAGVPDDPQSARTYLDACVGDVGPASSNARREAYLATGPVLMDKLIAKGMEWVHAEGYSDYHEGQKPAGNARSRSLVAPIFDVRKLGAWRNKLRRTVFPPMMMHEAGHAGQNGRTLASVGMMLRVGSRMIRNALGADLVGAGSAIQGRLLEIGLREDIPIWLETVIDRWIVEDGRVTGLEVTVDGAKKRLRAERGVLINAGGFSHNAKLRSAEQRQPNDGSWSHANPGDTGEVIEAAIELGAATALMEESWWVPASEMPGGALGMHPFDMTKPHCIMVDATAQRFVNESTSYMAIGIAMYERNKVVPAVPAWLIMDRQLMDKWRWANVNGKPPQAWIDSGYMIEADSIEALAAKCGLDPAALRTTVDRFNGFADSGVDADFGRGGSAYDRWQGDYNLKPNPNVGRIEKGPFRAVRIVPGDVGTAGGLMTDENGRVLRADGSAIPGLYATGNSTASVFGHSYPGAGASIGASMIYGYRAALHAAGANDMGAAA</sequence>
<keyword evidence="8" id="KW-1185">Reference proteome</keyword>
<dbReference type="Pfam" id="PF00890">
    <property type="entry name" value="FAD_binding_2"/>
    <property type="match status" value="1"/>
</dbReference>
<dbReference type="AlphaFoldDB" id="A0A5D9CBS0"/>
<feature type="compositionally biased region" description="Polar residues" evidence="5">
    <location>
        <begin position="274"/>
        <end position="284"/>
    </location>
</feature>
<feature type="region of interest" description="Disordered" evidence="5">
    <location>
        <begin position="269"/>
        <end position="288"/>
    </location>
</feature>